<protein>
    <submittedName>
        <fullName evidence="1">Uncharacterized protein</fullName>
    </submittedName>
</protein>
<gene>
    <name evidence="1" type="ORF">llap_2276</name>
</gene>
<evidence type="ECO:0000313" key="1">
    <source>
        <dbReference type="EMBL" id="PKU47453.1"/>
    </source>
</evidence>
<organism evidence="1 2">
    <name type="scientific">Limosa lapponica baueri</name>
    <dbReference type="NCBI Taxonomy" id="1758121"/>
    <lineage>
        <taxon>Eukaryota</taxon>
        <taxon>Metazoa</taxon>
        <taxon>Chordata</taxon>
        <taxon>Craniata</taxon>
        <taxon>Vertebrata</taxon>
        <taxon>Euteleostomi</taxon>
        <taxon>Archelosauria</taxon>
        <taxon>Archosauria</taxon>
        <taxon>Dinosauria</taxon>
        <taxon>Saurischia</taxon>
        <taxon>Theropoda</taxon>
        <taxon>Coelurosauria</taxon>
        <taxon>Aves</taxon>
        <taxon>Neognathae</taxon>
        <taxon>Neoaves</taxon>
        <taxon>Charadriiformes</taxon>
        <taxon>Scolopacidae</taxon>
        <taxon>Limosa</taxon>
    </lineage>
</organism>
<dbReference type="Gene3D" id="3.40.50.12700">
    <property type="match status" value="1"/>
</dbReference>
<reference evidence="2" key="1">
    <citation type="submission" date="2017-11" db="EMBL/GenBank/DDBJ databases">
        <authorList>
            <person name="Lima N.C."/>
            <person name="Parody-Merino A.M."/>
            <person name="Battley P.F."/>
            <person name="Fidler A.E."/>
            <person name="Prosdocimi F."/>
        </authorList>
    </citation>
    <scope>NUCLEOTIDE SEQUENCE [LARGE SCALE GENOMIC DNA]</scope>
</reference>
<name>A0A2I0UN45_LIMLA</name>
<evidence type="ECO:0000313" key="2">
    <source>
        <dbReference type="Proteomes" id="UP000233556"/>
    </source>
</evidence>
<dbReference type="SUPFAM" id="SSF52266">
    <property type="entry name" value="SGNH hydrolase"/>
    <property type="match status" value="1"/>
</dbReference>
<proteinExistence type="predicted"/>
<keyword evidence="2" id="KW-1185">Reference proteome</keyword>
<reference evidence="2" key="2">
    <citation type="submission" date="2017-12" db="EMBL/GenBank/DDBJ databases">
        <title>Genome sequence of the Bar-tailed Godwit (Limosa lapponica baueri).</title>
        <authorList>
            <person name="Lima N.C.B."/>
            <person name="Parody-Merino A.M."/>
            <person name="Battley P.F."/>
            <person name="Fidler A.E."/>
            <person name="Prosdocimi F."/>
        </authorList>
    </citation>
    <scope>NUCLEOTIDE SEQUENCE [LARGE SCALE GENOMIC DNA]</scope>
</reference>
<dbReference type="EMBL" id="KZ505678">
    <property type="protein sequence ID" value="PKU47453.1"/>
    <property type="molecule type" value="Genomic_DNA"/>
</dbReference>
<dbReference type="OrthoDB" id="5984008at2759"/>
<dbReference type="Proteomes" id="UP000233556">
    <property type="component" value="Unassembled WGS sequence"/>
</dbReference>
<dbReference type="AlphaFoldDB" id="A0A2I0UN45"/>
<accession>A0A2I0UN45</accession>
<sequence length="158" mass="18015">MELHWCQPNMTLNDAMRSKARLSITGSTGENGRVMTPEFPKAVHAVPYVDNDELERRSLRAMKKDFRALGWLVKGLGAQIVFYSVPPVLGTDELINKKIRQINAWIHNWCYQQGFGFSDHSLIYRTLDLLANDGKTLSRKGKRVVGQELARLMDRALN</sequence>